<evidence type="ECO:0000313" key="2">
    <source>
        <dbReference type="Proteomes" id="UP000520767"/>
    </source>
</evidence>
<reference evidence="1 2" key="1">
    <citation type="submission" date="2020-08" db="EMBL/GenBank/DDBJ databases">
        <title>Genomic Encyclopedia of Type Strains, Phase III (KMG-III): the genomes of soil and plant-associated and newly described type strains.</title>
        <authorList>
            <person name="Whitman W."/>
        </authorList>
    </citation>
    <scope>NUCLEOTIDE SEQUENCE [LARGE SCALE GENOMIC DNA]</scope>
    <source>
        <strain evidence="1 2">CECT 8960</strain>
    </source>
</reference>
<proteinExistence type="predicted"/>
<protein>
    <submittedName>
        <fullName evidence="1">Uncharacterized protein</fullName>
    </submittedName>
</protein>
<dbReference type="Proteomes" id="UP000520767">
    <property type="component" value="Unassembled WGS sequence"/>
</dbReference>
<evidence type="ECO:0000313" key="1">
    <source>
        <dbReference type="EMBL" id="MBB4910586.1"/>
    </source>
</evidence>
<accession>A0A7W7QCG8</accession>
<name>A0A7W7QCG8_9PSEU</name>
<gene>
    <name evidence="1" type="ORF">FHR82_006844</name>
</gene>
<comment type="caution">
    <text evidence="1">The sequence shown here is derived from an EMBL/GenBank/DDBJ whole genome shotgun (WGS) entry which is preliminary data.</text>
</comment>
<dbReference type="RefSeq" id="WP_184814610.1">
    <property type="nucleotide sequence ID" value="NZ_JACHJQ010000007.1"/>
</dbReference>
<sequence>MNSIDLIRQAASSLEAVTGAPPEPDWHDNAVLLSELATLNKLISRYITSALDADAERGKPVTSAQDAALGQQLVELGQRLLARAHVVSHEPPHRGSG</sequence>
<organism evidence="1 2">
    <name type="scientific">Actinophytocola algeriensis</name>
    <dbReference type="NCBI Taxonomy" id="1768010"/>
    <lineage>
        <taxon>Bacteria</taxon>
        <taxon>Bacillati</taxon>
        <taxon>Actinomycetota</taxon>
        <taxon>Actinomycetes</taxon>
        <taxon>Pseudonocardiales</taxon>
        <taxon>Pseudonocardiaceae</taxon>
    </lineage>
</organism>
<keyword evidence="2" id="KW-1185">Reference proteome</keyword>
<dbReference type="AlphaFoldDB" id="A0A7W7QCG8"/>
<dbReference type="EMBL" id="JACHJQ010000007">
    <property type="protein sequence ID" value="MBB4910586.1"/>
    <property type="molecule type" value="Genomic_DNA"/>
</dbReference>